<dbReference type="InterPro" id="IPR000943">
    <property type="entry name" value="RNA_pol_sigma70"/>
</dbReference>
<dbReference type="NCBIfam" id="TIGR02479">
    <property type="entry name" value="FliA_WhiG"/>
    <property type="match status" value="1"/>
</dbReference>
<dbReference type="PANTHER" id="PTHR30385:SF7">
    <property type="entry name" value="RNA POLYMERASE SIGMA FACTOR FLIA"/>
    <property type="match status" value="1"/>
</dbReference>
<dbReference type="PROSITE" id="PS00715">
    <property type="entry name" value="SIGMA70_1"/>
    <property type="match status" value="1"/>
</dbReference>
<dbReference type="CDD" id="cd06171">
    <property type="entry name" value="Sigma70_r4"/>
    <property type="match status" value="1"/>
</dbReference>
<keyword evidence="7" id="KW-1185">Reference proteome</keyword>
<feature type="domain" description="RNA polymerase sigma-70" evidence="5">
    <location>
        <begin position="35"/>
        <end position="48"/>
    </location>
</feature>
<dbReference type="NCBIfam" id="NF005413">
    <property type="entry name" value="PRK06986.1"/>
    <property type="match status" value="1"/>
</dbReference>
<keyword evidence="3" id="KW-0238">DNA-binding</keyword>
<keyword evidence="2" id="KW-0731">Sigma factor</keyword>
<evidence type="ECO:0000313" key="7">
    <source>
        <dbReference type="Proteomes" id="UP000776983"/>
    </source>
</evidence>
<evidence type="ECO:0000313" key="6">
    <source>
        <dbReference type="EMBL" id="MCB5362845.1"/>
    </source>
</evidence>
<dbReference type="Gene3D" id="1.20.140.160">
    <property type="match status" value="1"/>
</dbReference>
<dbReference type="InterPro" id="IPR013324">
    <property type="entry name" value="RNA_pol_sigma_r3/r4-like"/>
</dbReference>
<name>A0ABS8C9Y3_9BURK</name>
<comment type="caution">
    <text evidence="6">The sequence shown here is derived from an EMBL/GenBank/DDBJ whole genome shotgun (WGS) entry which is preliminary data.</text>
</comment>
<evidence type="ECO:0000256" key="4">
    <source>
        <dbReference type="ARBA" id="ARBA00023163"/>
    </source>
</evidence>
<dbReference type="InterPro" id="IPR007627">
    <property type="entry name" value="RNA_pol_sigma70_r2"/>
</dbReference>
<accession>A0ABS8C9Y3</accession>
<protein>
    <submittedName>
        <fullName evidence="6">RNA polymerase sigma factor FliA</fullName>
    </submittedName>
</protein>
<dbReference type="Pfam" id="PF04542">
    <property type="entry name" value="Sigma70_r2"/>
    <property type="match status" value="1"/>
</dbReference>
<dbReference type="SUPFAM" id="SSF88946">
    <property type="entry name" value="Sigma2 domain of RNA polymerase sigma factors"/>
    <property type="match status" value="1"/>
</dbReference>
<dbReference type="SUPFAM" id="SSF88659">
    <property type="entry name" value="Sigma3 and sigma4 domains of RNA polymerase sigma factors"/>
    <property type="match status" value="2"/>
</dbReference>
<proteinExistence type="predicted"/>
<dbReference type="PANTHER" id="PTHR30385">
    <property type="entry name" value="SIGMA FACTOR F FLAGELLAR"/>
    <property type="match status" value="1"/>
</dbReference>
<reference evidence="6 7" key="1">
    <citation type="submission" date="2020-07" db="EMBL/GenBank/DDBJ databases">
        <title>Pusillimonas sp. nov., isolated from poultry manure in Taiwan.</title>
        <authorList>
            <person name="Lin S.-Y."/>
            <person name="Tang Y.-S."/>
            <person name="Young C.-C."/>
        </authorList>
    </citation>
    <scope>NUCLEOTIDE SEQUENCE [LARGE SCALE GENOMIC DNA]</scope>
    <source>
        <strain evidence="6 7">CC-YST705</strain>
    </source>
</reference>
<dbReference type="Pfam" id="PF04539">
    <property type="entry name" value="Sigma70_r3"/>
    <property type="match status" value="1"/>
</dbReference>
<dbReference type="Proteomes" id="UP000776983">
    <property type="component" value="Unassembled WGS sequence"/>
</dbReference>
<evidence type="ECO:0000256" key="2">
    <source>
        <dbReference type="ARBA" id="ARBA00023082"/>
    </source>
</evidence>
<dbReference type="EMBL" id="JACDXW010000002">
    <property type="protein sequence ID" value="MCB5362845.1"/>
    <property type="molecule type" value="Genomic_DNA"/>
</dbReference>
<organism evidence="6 7">
    <name type="scientific">Mesopusillimonas faecipullorum</name>
    <dbReference type="NCBI Taxonomy" id="2755040"/>
    <lineage>
        <taxon>Bacteria</taxon>
        <taxon>Pseudomonadati</taxon>
        <taxon>Pseudomonadota</taxon>
        <taxon>Betaproteobacteria</taxon>
        <taxon>Burkholderiales</taxon>
        <taxon>Alcaligenaceae</taxon>
        <taxon>Mesopusillimonas</taxon>
    </lineage>
</organism>
<dbReference type="InterPro" id="IPR012845">
    <property type="entry name" value="RNA_pol_sigma_FliA_WhiG"/>
</dbReference>
<dbReference type="InterPro" id="IPR014284">
    <property type="entry name" value="RNA_pol_sigma-70_dom"/>
</dbReference>
<keyword evidence="1" id="KW-0805">Transcription regulation</keyword>
<dbReference type="Gene3D" id="1.10.1740.10">
    <property type="match status" value="1"/>
</dbReference>
<dbReference type="NCBIfam" id="TIGR02937">
    <property type="entry name" value="sigma70-ECF"/>
    <property type="match status" value="1"/>
</dbReference>
<keyword evidence="4" id="KW-0804">Transcription</keyword>
<evidence type="ECO:0000256" key="3">
    <source>
        <dbReference type="ARBA" id="ARBA00023125"/>
    </source>
</evidence>
<dbReference type="InterPro" id="IPR007624">
    <property type="entry name" value="RNA_pol_sigma70_r3"/>
</dbReference>
<dbReference type="PRINTS" id="PR00046">
    <property type="entry name" value="SIGMA70FCT"/>
</dbReference>
<evidence type="ECO:0000256" key="1">
    <source>
        <dbReference type="ARBA" id="ARBA00023015"/>
    </source>
</evidence>
<sequence length="246" mass="27802">MAISEEQLIKQHLPLVRRAALQLIARLPANVQLDDLMQAGMIGLLDAARRYQQMEQAQFETYAQTRVRGAMLDELRSQDWLPRAVRGKARQIELAIQKLNHQLLRPPTDSEIAESLDMEVGQYHELLDDAHGVQVLHYEDLHGGQDAGSAVELDKAGSTTPQNQLYIKRLREALVQAIGALPERERLLLSLQFEHDMTQKEISLTMGVSEGRVSQLRSQAIARIRAELGENDWTQSADEDILEKLI</sequence>
<dbReference type="RefSeq" id="WP_226953095.1">
    <property type="nucleotide sequence ID" value="NZ_JACDXW010000002.1"/>
</dbReference>
<dbReference type="InterPro" id="IPR007630">
    <property type="entry name" value="RNA_pol_sigma70_r4"/>
</dbReference>
<dbReference type="PIRSF" id="PIRSF000770">
    <property type="entry name" value="RNA_pol_sigma-SigE/K"/>
    <property type="match status" value="1"/>
</dbReference>
<dbReference type="InterPro" id="IPR013325">
    <property type="entry name" value="RNA_pol_sigma_r2"/>
</dbReference>
<evidence type="ECO:0000259" key="5">
    <source>
        <dbReference type="PROSITE" id="PS00715"/>
    </source>
</evidence>
<dbReference type="Pfam" id="PF04545">
    <property type="entry name" value="Sigma70_r4"/>
    <property type="match status" value="1"/>
</dbReference>
<gene>
    <name evidence="6" type="ORF">H0484_03625</name>
</gene>